<evidence type="ECO:0000313" key="2">
    <source>
        <dbReference type="EMBL" id="KAF3947382.1"/>
    </source>
</evidence>
<proteinExistence type="predicted"/>
<gene>
    <name evidence="2" type="ORF">CMV_026480</name>
</gene>
<organism evidence="2 3">
    <name type="scientific">Castanea mollissima</name>
    <name type="common">Chinese chestnut</name>
    <dbReference type="NCBI Taxonomy" id="60419"/>
    <lineage>
        <taxon>Eukaryota</taxon>
        <taxon>Viridiplantae</taxon>
        <taxon>Streptophyta</taxon>
        <taxon>Embryophyta</taxon>
        <taxon>Tracheophyta</taxon>
        <taxon>Spermatophyta</taxon>
        <taxon>Magnoliopsida</taxon>
        <taxon>eudicotyledons</taxon>
        <taxon>Gunneridae</taxon>
        <taxon>Pentapetalae</taxon>
        <taxon>rosids</taxon>
        <taxon>fabids</taxon>
        <taxon>Fagales</taxon>
        <taxon>Fagaceae</taxon>
        <taxon>Castanea</taxon>
    </lineage>
</organism>
<dbReference type="AlphaFoldDB" id="A0A8J4V7I8"/>
<accession>A0A8J4V7I8</accession>
<sequence>MSPLKRSSWSSSEDEKASSSSNSPLFSPFLQPPPPPPFKIRPQKHTLYARIWSENSSSCDSPHPMSSSPDINVKSEHFIRKVKADLEEQGRGRSNLAGLRSSKTRRKKEEHV</sequence>
<feature type="compositionally biased region" description="Low complexity" evidence="1">
    <location>
        <begin position="18"/>
        <end position="29"/>
    </location>
</feature>
<evidence type="ECO:0000256" key="1">
    <source>
        <dbReference type="SAM" id="MobiDB-lite"/>
    </source>
</evidence>
<name>A0A8J4V7I8_9ROSI</name>
<reference evidence="2" key="1">
    <citation type="submission" date="2020-03" db="EMBL/GenBank/DDBJ databases">
        <title>Castanea mollissima Vanexum genome sequencing.</title>
        <authorList>
            <person name="Staton M."/>
        </authorList>
    </citation>
    <scope>NUCLEOTIDE SEQUENCE</scope>
    <source>
        <tissue evidence="2">Leaf</tissue>
    </source>
</reference>
<feature type="compositionally biased region" description="Basic and acidic residues" evidence="1">
    <location>
        <begin position="73"/>
        <end position="91"/>
    </location>
</feature>
<dbReference type="EMBL" id="JRKL02007864">
    <property type="protein sequence ID" value="KAF3947382.1"/>
    <property type="molecule type" value="Genomic_DNA"/>
</dbReference>
<feature type="region of interest" description="Disordered" evidence="1">
    <location>
        <begin position="1"/>
        <end position="112"/>
    </location>
</feature>
<evidence type="ECO:0000313" key="3">
    <source>
        <dbReference type="Proteomes" id="UP000737018"/>
    </source>
</evidence>
<feature type="compositionally biased region" description="Low complexity" evidence="1">
    <location>
        <begin position="56"/>
        <end position="69"/>
    </location>
</feature>
<comment type="caution">
    <text evidence="2">The sequence shown here is derived from an EMBL/GenBank/DDBJ whole genome shotgun (WGS) entry which is preliminary data.</text>
</comment>
<feature type="compositionally biased region" description="Pro residues" evidence="1">
    <location>
        <begin position="30"/>
        <end position="39"/>
    </location>
</feature>
<dbReference type="Proteomes" id="UP000737018">
    <property type="component" value="Unassembled WGS sequence"/>
</dbReference>
<keyword evidence="3" id="KW-1185">Reference proteome</keyword>
<protein>
    <submittedName>
        <fullName evidence="2">Uncharacterized protein</fullName>
    </submittedName>
</protein>